<reference evidence="3" key="1">
    <citation type="submission" date="2023-10" db="EMBL/GenBank/DDBJ databases">
        <authorList>
            <person name="Hackl T."/>
        </authorList>
    </citation>
    <scope>NUCLEOTIDE SEQUENCE</scope>
</reference>
<evidence type="ECO:0000256" key="1">
    <source>
        <dbReference type="ARBA" id="ARBA00008359"/>
    </source>
</evidence>
<organism evidence="3 4">
    <name type="scientific">Anthostomella pinea</name>
    <dbReference type="NCBI Taxonomy" id="933095"/>
    <lineage>
        <taxon>Eukaryota</taxon>
        <taxon>Fungi</taxon>
        <taxon>Dikarya</taxon>
        <taxon>Ascomycota</taxon>
        <taxon>Pezizomycotina</taxon>
        <taxon>Sordariomycetes</taxon>
        <taxon>Xylariomycetidae</taxon>
        <taxon>Xylariales</taxon>
        <taxon>Xylariaceae</taxon>
        <taxon>Anthostomella</taxon>
    </lineage>
</organism>
<protein>
    <submittedName>
        <fullName evidence="3">Uu.00g001370.m01.CDS01</fullName>
    </submittedName>
</protein>
<dbReference type="EMBL" id="CAUWAG010000008">
    <property type="protein sequence ID" value="CAJ2506007.1"/>
    <property type="molecule type" value="Genomic_DNA"/>
</dbReference>
<evidence type="ECO:0000313" key="3">
    <source>
        <dbReference type="EMBL" id="CAJ2506007.1"/>
    </source>
</evidence>
<dbReference type="InterPro" id="IPR018608">
    <property type="entry name" value="Gti1/Pac2"/>
</dbReference>
<keyword evidence="4" id="KW-1185">Reference proteome</keyword>
<dbReference type="PANTHER" id="PTHR28027">
    <property type="entry name" value="TRANSCRIPTIONAL REGULATOR MIT1"/>
    <property type="match status" value="1"/>
</dbReference>
<sequence>MAERMAQPLQPTFTGYIHTTLDALILFEACLVGHLQHVPRRPHDRERNDLIRSGHVFIYEEHSSGIKRWTDGVTWSPSRILGNFLIYRELDKPFEPGEKKRANKKATAEGGVAKATNHSRSSSVGEIVGAFSTQTQYTDSYGHPLSDDTIRDLVGSLVDSYAFKSMGLVKKTISVTYKQVQHHLVSYYTMADVVDGHLTRPSESPTLQNMYPRHDLIACSSFRSPVQEFPPWDGVSTIQFRDYANSLPPPPEYPMPAPRSMSVVSATFPQTVSSWGNTTAMDNTWGAVSSVRLPSLPSLPSNMTSPASNHSFSHSNGTNAMLHGTSSYYQLSPDYHRDQGVSDFGVNRRHSFAPGTSTLALRLSNSNGVQGGTGLSSTGLSSHGLPGPSSYGSGAAFNAAALAATSGPTTNGFQSHSSSQRKDEYDEYDMNAAAGQSNGGFNGGGSTLGSQAYASNAAAGHSNGRFDAEDWAHDSQTHALKAAAEESDEEFPGPGHVHVGPADAPTAASHQSHVGYTHASISAPYYSSTY</sequence>
<feature type="region of interest" description="Disordered" evidence="2">
    <location>
        <begin position="96"/>
        <end position="121"/>
    </location>
</feature>
<name>A0AAI8VE23_9PEZI</name>
<dbReference type="Pfam" id="PF09729">
    <property type="entry name" value="Gti1_Pac2"/>
    <property type="match status" value="1"/>
</dbReference>
<accession>A0AAI8VE23</accession>
<dbReference type="GO" id="GO:0003677">
    <property type="term" value="F:DNA binding"/>
    <property type="evidence" value="ECO:0007669"/>
    <property type="project" value="TreeGrafter"/>
</dbReference>
<dbReference type="AlphaFoldDB" id="A0AAI8VE23"/>
<dbReference type="Proteomes" id="UP001295740">
    <property type="component" value="Unassembled WGS sequence"/>
</dbReference>
<proteinExistence type="inferred from homology"/>
<evidence type="ECO:0000256" key="2">
    <source>
        <dbReference type="SAM" id="MobiDB-lite"/>
    </source>
</evidence>
<comment type="similarity">
    <text evidence="1">Belongs to the MIT1/WOR1 family.</text>
</comment>
<dbReference type="PANTHER" id="PTHR28027:SF2">
    <property type="entry name" value="TRANSCRIPTIONAL REGULATOR MIT1"/>
    <property type="match status" value="1"/>
</dbReference>
<evidence type="ECO:0000313" key="4">
    <source>
        <dbReference type="Proteomes" id="UP001295740"/>
    </source>
</evidence>
<comment type="caution">
    <text evidence="3">The sequence shown here is derived from an EMBL/GenBank/DDBJ whole genome shotgun (WGS) entry which is preliminary data.</text>
</comment>
<feature type="region of interest" description="Disordered" evidence="2">
    <location>
        <begin position="477"/>
        <end position="511"/>
    </location>
</feature>
<gene>
    <name evidence="3" type="ORF">KHLLAP_LOCUS6475</name>
</gene>